<dbReference type="EMBL" id="CP011125">
    <property type="protein sequence ID" value="AKF03802.1"/>
    <property type="molecule type" value="Genomic_DNA"/>
</dbReference>
<evidence type="ECO:0000313" key="2">
    <source>
        <dbReference type="Proteomes" id="UP000034883"/>
    </source>
</evidence>
<dbReference type="AlphaFoldDB" id="A0A0F6W021"/>
<protein>
    <submittedName>
        <fullName evidence="1">Uncharacterized protein</fullName>
    </submittedName>
</protein>
<name>A0A0F6W021_9BACT</name>
<sequence length="191" mass="20382">MSRARWAIAGAIALSVPAIAYAWNVSRNVSARDRATRACERIESARAARWTVLEEPARALFEGDVGLVRELFLTMGDTPCAGLRDALASPWAWNAGRTWDDPPMPSERLARIAAAAEGARARCPALMASALSAIPGQDAAAIDAAAASACETMMADFDAYAAAPREASEPTELWQWPERLESLAAALELTP</sequence>
<gene>
    <name evidence="1" type="ORF">DB32_000951</name>
</gene>
<dbReference type="Proteomes" id="UP000034883">
    <property type="component" value="Chromosome"/>
</dbReference>
<reference evidence="1 2" key="1">
    <citation type="submission" date="2015-03" db="EMBL/GenBank/DDBJ databases">
        <title>Genome assembly of Sandaracinus amylolyticus DSM 53668.</title>
        <authorList>
            <person name="Sharma G."/>
            <person name="Subramanian S."/>
        </authorList>
    </citation>
    <scope>NUCLEOTIDE SEQUENCE [LARGE SCALE GENOMIC DNA]</scope>
    <source>
        <strain evidence="1 2">DSM 53668</strain>
    </source>
</reference>
<organism evidence="1 2">
    <name type="scientific">Sandaracinus amylolyticus</name>
    <dbReference type="NCBI Taxonomy" id="927083"/>
    <lineage>
        <taxon>Bacteria</taxon>
        <taxon>Pseudomonadati</taxon>
        <taxon>Myxococcota</taxon>
        <taxon>Polyangia</taxon>
        <taxon>Polyangiales</taxon>
        <taxon>Sandaracinaceae</taxon>
        <taxon>Sandaracinus</taxon>
    </lineage>
</organism>
<evidence type="ECO:0000313" key="1">
    <source>
        <dbReference type="EMBL" id="AKF03802.1"/>
    </source>
</evidence>
<keyword evidence="2" id="KW-1185">Reference proteome</keyword>
<dbReference type="STRING" id="927083.DB32_000951"/>
<proteinExistence type="predicted"/>
<dbReference type="KEGG" id="samy:DB32_000951"/>
<dbReference type="RefSeq" id="WP_053231222.1">
    <property type="nucleotide sequence ID" value="NZ_CP011125.1"/>
</dbReference>
<accession>A0A0F6W021</accession>